<organism evidence="2 5">
    <name type="scientific">Phytophthora infestans</name>
    <name type="common">Potato late blight agent</name>
    <name type="synonym">Botrytis infestans</name>
    <dbReference type="NCBI Taxonomy" id="4787"/>
    <lineage>
        <taxon>Eukaryota</taxon>
        <taxon>Sar</taxon>
        <taxon>Stramenopiles</taxon>
        <taxon>Oomycota</taxon>
        <taxon>Peronosporomycetes</taxon>
        <taxon>Peronosporales</taxon>
        <taxon>Peronosporaceae</taxon>
        <taxon>Phytophthora</taxon>
    </lineage>
</organism>
<proteinExistence type="predicted"/>
<keyword evidence="5" id="KW-1185">Reference proteome</keyword>
<feature type="compositionally biased region" description="Basic and acidic residues" evidence="1">
    <location>
        <begin position="57"/>
        <end position="67"/>
    </location>
</feature>
<feature type="compositionally biased region" description="Basic and acidic residues" evidence="1">
    <location>
        <begin position="1"/>
        <end position="21"/>
    </location>
</feature>
<evidence type="ECO:0000313" key="2">
    <source>
        <dbReference type="EMBL" id="KAF4037374.1"/>
    </source>
</evidence>
<feature type="compositionally biased region" description="Polar residues" evidence="1">
    <location>
        <begin position="68"/>
        <end position="89"/>
    </location>
</feature>
<feature type="region of interest" description="Disordered" evidence="1">
    <location>
        <begin position="55"/>
        <end position="89"/>
    </location>
</feature>
<dbReference type="EMBL" id="WSZM01000242">
    <property type="protein sequence ID" value="KAF4037374.1"/>
    <property type="molecule type" value="Genomic_DNA"/>
</dbReference>
<evidence type="ECO:0000313" key="3">
    <source>
        <dbReference type="EMBL" id="KAF4131489.1"/>
    </source>
</evidence>
<dbReference type="EMBL" id="JAACNO010002738">
    <property type="protein sequence ID" value="KAF4131489.1"/>
    <property type="molecule type" value="Genomic_DNA"/>
</dbReference>
<accession>A0A833SSA0</accession>
<name>A0A833SSA0_PHYIN</name>
<dbReference type="EMBL" id="JAACNO010001538">
    <property type="protein sequence ID" value="KAF4139869.1"/>
    <property type="molecule type" value="Genomic_DNA"/>
</dbReference>
<reference evidence="2" key="1">
    <citation type="submission" date="2020-04" db="EMBL/GenBank/DDBJ databases">
        <title>Hybrid Assembly of Korean Phytophthora infestans isolates.</title>
        <authorList>
            <person name="Prokchorchik M."/>
            <person name="Lee Y."/>
            <person name="Seo J."/>
            <person name="Cho J.-H."/>
            <person name="Park Y.-E."/>
            <person name="Jang D.-C."/>
            <person name="Im J.-S."/>
            <person name="Choi J.-G."/>
            <person name="Park H.-J."/>
            <person name="Lee G.-B."/>
            <person name="Lee Y.-G."/>
            <person name="Hong S.-Y."/>
            <person name="Cho K."/>
            <person name="Sohn K.H."/>
        </authorList>
    </citation>
    <scope>NUCLEOTIDE SEQUENCE</scope>
    <source>
        <strain evidence="2">KR_1_A1</strain>
        <strain evidence="3">KR_2_A2</strain>
    </source>
</reference>
<feature type="region of interest" description="Disordered" evidence="1">
    <location>
        <begin position="1"/>
        <end position="40"/>
    </location>
</feature>
<dbReference type="Proteomes" id="UP000602510">
    <property type="component" value="Unassembled WGS sequence"/>
</dbReference>
<evidence type="ECO:0000313" key="4">
    <source>
        <dbReference type="EMBL" id="KAF4139869.1"/>
    </source>
</evidence>
<sequence>MNKSPKEPLKASATHPEDDYKPSQSVVKVPKTETPRKRPFAASSKLAVLRSVKRRLKDSGTTRKRLSDATNIDSRVTTQTRSTGAQNDTSPVLLEESRYWLVVQRFSQLA</sequence>
<comment type="caution">
    <text evidence="2">The sequence shown here is derived from an EMBL/GenBank/DDBJ whole genome shotgun (WGS) entry which is preliminary data.</text>
</comment>
<protein>
    <submittedName>
        <fullName evidence="2">Uncharacterized protein</fullName>
    </submittedName>
</protein>
<gene>
    <name evidence="2" type="ORF">GN244_ATG10602</name>
    <name evidence="4" type="ORF">GN958_ATG10942</name>
    <name evidence="3" type="ORF">GN958_ATG19318</name>
</gene>
<dbReference type="AlphaFoldDB" id="A0A833SSA0"/>
<evidence type="ECO:0000313" key="5">
    <source>
        <dbReference type="Proteomes" id="UP000602510"/>
    </source>
</evidence>
<evidence type="ECO:0000256" key="1">
    <source>
        <dbReference type="SAM" id="MobiDB-lite"/>
    </source>
</evidence>
<dbReference type="Proteomes" id="UP000704712">
    <property type="component" value="Unassembled WGS sequence"/>
</dbReference>